<dbReference type="PANTHER" id="PTHR36513:SF1">
    <property type="entry name" value="TRANSMEMBRANE PROTEIN"/>
    <property type="match status" value="1"/>
</dbReference>
<name>A0A1G8LX43_9HYPH</name>
<evidence type="ECO:0000256" key="1">
    <source>
        <dbReference type="SAM" id="SignalP"/>
    </source>
</evidence>
<dbReference type="Proteomes" id="UP000198894">
    <property type="component" value="Unassembled WGS sequence"/>
</dbReference>
<keyword evidence="3" id="KW-1185">Reference proteome</keyword>
<gene>
    <name evidence="2" type="ORF">SAMN05428953_102380</name>
</gene>
<dbReference type="InterPro" id="IPR029058">
    <property type="entry name" value="AB_hydrolase_fold"/>
</dbReference>
<accession>A0A1G8LX43</accession>
<evidence type="ECO:0000313" key="2">
    <source>
        <dbReference type="EMBL" id="SDI60216.1"/>
    </source>
</evidence>
<dbReference type="InterPro" id="IPR010297">
    <property type="entry name" value="DUF900_hydrolase"/>
</dbReference>
<feature type="chain" id="PRO_5011626696" evidence="1">
    <location>
        <begin position="26"/>
        <end position="410"/>
    </location>
</feature>
<dbReference type="PROSITE" id="PS51257">
    <property type="entry name" value="PROKAR_LIPOPROTEIN"/>
    <property type="match status" value="1"/>
</dbReference>
<protein>
    <submittedName>
        <fullName evidence="2">Esterase/lipase superfamily enzyme</fullName>
    </submittedName>
</protein>
<dbReference type="InterPro" id="IPR014586">
    <property type="entry name" value="UCP033909"/>
</dbReference>
<dbReference type="PANTHER" id="PTHR36513">
    <property type="entry name" value="ABC TRANSMEMBRANE TYPE-1 DOMAIN-CONTAINING PROTEIN"/>
    <property type="match status" value="1"/>
</dbReference>
<reference evidence="3" key="1">
    <citation type="submission" date="2016-10" db="EMBL/GenBank/DDBJ databases">
        <authorList>
            <person name="Varghese N."/>
            <person name="Submissions S."/>
        </authorList>
    </citation>
    <scope>NUCLEOTIDE SEQUENCE [LARGE SCALE GENOMIC DNA]</scope>
    <source>
        <strain evidence="3">CGMCC 1.11022</strain>
    </source>
</reference>
<sequence length="410" mass="44020">MTAFRCWCRALLLPPLILCVLAGCATRPQSVLRPLALAPGGDAAQVDMLVATTRKPVEDPGRLYSGDRGTAISLNSIVVSIPPDRNRKVGEVQWPSHVPANPEKDFAVLKVGKVASEQNVLRWFRKNRNAKRQAVIFVHGFNSSYSDAVFRFAQIVHDSGTDAAPILFTWPSRASVSGYLYDKDSTNYSRRALEDMILQAAESPDVGEVTILAHSMGAWLTAEALRGVGMRNGTIPAKINNVILASPDIDVDVFRRQVIEMGPKLPHFTIFTSTEDKALGISRLISGGVNRVGALGDADLAPHSADLKRLGITVINTSAVDPRDPLGHNAFADSPEMIRLLGRGLAGQSLEAGQATFAGQVRMAATRTAGLAGSAARAAVVAPMSVMSGERVFKRDPYREAEIVDGAIAY</sequence>
<evidence type="ECO:0000313" key="3">
    <source>
        <dbReference type="Proteomes" id="UP000198894"/>
    </source>
</evidence>
<dbReference type="AlphaFoldDB" id="A0A1G8LX43"/>
<keyword evidence="1" id="KW-0732">Signal</keyword>
<dbReference type="EMBL" id="FNEE01000002">
    <property type="protein sequence ID" value="SDI60216.1"/>
    <property type="molecule type" value="Genomic_DNA"/>
</dbReference>
<dbReference type="SUPFAM" id="SSF53474">
    <property type="entry name" value="alpha/beta-Hydrolases"/>
    <property type="match status" value="1"/>
</dbReference>
<dbReference type="Gene3D" id="3.40.50.1820">
    <property type="entry name" value="alpha/beta hydrolase"/>
    <property type="match status" value="1"/>
</dbReference>
<dbReference type="PIRSF" id="PIRSF033909">
    <property type="entry name" value="UCP033909"/>
    <property type="match status" value="1"/>
</dbReference>
<organism evidence="2 3">
    <name type="scientific">Mesorhizobium muleiense</name>
    <dbReference type="NCBI Taxonomy" id="1004279"/>
    <lineage>
        <taxon>Bacteria</taxon>
        <taxon>Pseudomonadati</taxon>
        <taxon>Pseudomonadota</taxon>
        <taxon>Alphaproteobacteria</taxon>
        <taxon>Hyphomicrobiales</taxon>
        <taxon>Phyllobacteriaceae</taxon>
        <taxon>Mesorhizobium</taxon>
    </lineage>
</organism>
<proteinExistence type="predicted"/>
<feature type="signal peptide" evidence="1">
    <location>
        <begin position="1"/>
        <end position="25"/>
    </location>
</feature>
<dbReference type="Pfam" id="PF05990">
    <property type="entry name" value="DUF900"/>
    <property type="match status" value="1"/>
</dbReference>